<dbReference type="Proteomes" id="UP001519887">
    <property type="component" value="Unassembled WGS sequence"/>
</dbReference>
<dbReference type="InterPro" id="IPR057336">
    <property type="entry name" value="GerAC_N"/>
</dbReference>
<comment type="subcellular location">
    <subcellularLocation>
        <location evidence="1">Membrane</location>
        <topology evidence="1">Lipid-anchor</topology>
    </subcellularLocation>
</comment>
<dbReference type="InterPro" id="IPR008844">
    <property type="entry name" value="Spore_GerAC-like"/>
</dbReference>
<evidence type="ECO:0000256" key="2">
    <source>
        <dbReference type="ARBA" id="ARBA00007886"/>
    </source>
</evidence>
<dbReference type="InterPro" id="IPR038501">
    <property type="entry name" value="Spore_GerAC_C_sf"/>
</dbReference>
<gene>
    <name evidence="10" type="ORF">K0U00_16130</name>
</gene>
<keyword evidence="3" id="KW-0309">Germination</keyword>
<evidence type="ECO:0000259" key="9">
    <source>
        <dbReference type="Pfam" id="PF25198"/>
    </source>
</evidence>
<evidence type="ECO:0000256" key="6">
    <source>
        <dbReference type="ARBA" id="ARBA00023139"/>
    </source>
</evidence>
<proteinExistence type="inferred from homology"/>
<dbReference type="PANTHER" id="PTHR35789:SF1">
    <property type="entry name" value="SPORE GERMINATION PROTEIN B3"/>
    <property type="match status" value="1"/>
</dbReference>
<evidence type="ECO:0000256" key="1">
    <source>
        <dbReference type="ARBA" id="ARBA00004635"/>
    </source>
</evidence>
<feature type="domain" description="Spore germination protein N-terminal" evidence="9">
    <location>
        <begin position="7"/>
        <end position="205"/>
    </location>
</feature>
<sequence length="389" mass="43419">MLTGCWDRLEIEERAVVLAIAVDAATPSGLEEESEVTSVKNSFPEPAGIGYQITAQIAVPGRIPLGPSNEGGGGGSSPVWVLSACGHTLDDAISVMQQQLADKLFLGHLRVIIVSEKVARKGLEDLNDYLRRNTEVRRLAWLSVSKGRAEKLVRASPQLERVPGLYLLAMFDHAVEMGKYPEEFIGMFWSKSTSKGVEPILPLLNMNKEGSIEIAGLAYFIKDKMVGKTKQLEIGFYMAVTGKKQGGYTAFIPRHPGSNEMVMIRIMRRKTTTQVSMKNGKPQVRVHVSLEENIEENPNEKFRIDKEENLEELAKTSADMGVKGYNELIKNLQLAGSDIFGFGEQFRAKMPGYWNRNIRTDEKWTEVFRTLSVDIQCEVHIRRVGMKAS</sequence>
<keyword evidence="7" id="KW-0449">Lipoprotein</keyword>
<evidence type="ECO:0000259" key="8">
    <source>
        <dbReference type="Pfam" id="PF05504"/>
    </source>
</evidence>
<evidence type="ECO:0000256" key="5">
    <source>
        <dbReference type="ARBA" id="ARBA00023136"/>
    </source>
</evidence>
<name>A0ABS7C3S5_9BACL</name>
<organism evidence="10 11">
    <name type="scientific">Paenibacillus sepulcri</name>
    <dbReference type="NCBI Taxonomy" id="359917"/>
    <lineage>
        <taxon>Bacteria</taxon>
        <taxon>Bacillati</taxon>
        <taxon>Bacillota</taxon>
        <taxon>Bacilli</taxon>
        <taxon>Bacillales</taxon>
        <taxon>Paenibacillaceae</taxon>
        <taxon>Paenibacillus</taxon>
    </lineage>
</organism>
<comment type="similarity">
    <text evidence="2">Belongs to the GerABKC lipoprotein family.</text>
</comment>
<dbReference type="EMBL" id="JAHZIK010000385">
    <property type="protein sequence ID" value="MBW7455553.1"/>
    <property type="molecule type" value="Genomic_DNA"/>
</dbReference>
<keyword evidence="11" id="KW-1185">Reference proteome</keyword>
<protein>
    <submittedName>
        <fullName evidence="10">Ger(X)C family spore germination protein</fullName>
    </submittedName>
</protein>
<keyword evidence="5" id="KW-0472">Membrane</keyword>
<evidence type="ECO:0000313" key="11">
    <source>
        <dbReference type="Proteomes" id="UP001519887"/>
    </source>
</evidence>
<reference evidence="10 11" key="1">
    <citation type="submission" date="2021-07" db="EMBL/GenBank/DDBJ databases">
        <title>Paenibacillus radiodurans sp. nov., isolated from the southeastern edge of Tengger Desert.</title>
        <authorList>
            <person name="Zhang G."/>
        </authorList>
    </citation>
    <scope>NUCLEOTIDE SEQUENCE [LARGE SCALE GENOMIC DNA]</scope>
    <source>
        <strain evidence="10 11">CCM 7311</strain>
    </source>
</reference>
<evidence type="ECO:0000256" key="3">
    <source>
        <dbReference type="ARBA" id="ARBA00022544"/>
    </source>
</evidence>
<evidence type="ECO:0000313" key="10">
    <source>
        <dbReference type="EMBL" id="MBW7455553.1"/>
    </source>
</evidence>
<dbReference type="PANTHER" id="PTHR35789">
    <property type="entry name" value="SPORE GERMINATION PROTEIN B3"/>
    <property type="match status" value="1"/>
</dbReference>
<dbReference type="Pfam" id="PF05504">
    <property type="entry name" value="Spore_GerAC"/>
    <property type="match status" value="1"/>
</dbReference>
<feature type="domain" description="Spore germination GerAC-like C-terminal" evidence="8">
    <location>
        <begin position="216"/>
        <end position="385"/>
    </location>
</feature>
<dbReference type="InterPro" id="IPR046953">
    <property type="entry name" value="Spore_GerAC-like_C"/>
</dbReference>
<evidence type="ECO:0000256" key="7">
    <source>
        <dbReference type="ARBA" id="ARBA00023288"/>
    </source>
</evidence>
<comment type="caution">
    <text evidence="10">The sequence shown here is derived from an EMBL/GenBank/DDBJ whole genome shotgun (WGS) entry which is preliminary data.</text>
</comment>
<evidence type="ECO:0000256" key="4">
    <source>
        <dbReference type="ARBA" id="ARBA00022729"/>
    </source>
</evidence>
<keyword evidence="6" id="KW-0564">Palmitate</keyword>
<dbReference type="NCBIfam" id="TIGR02887">
    <property type="entry name" value="spore_ger_x_C"/>
    <property type="match status" value="1"/>
</dbReference>
<dbReference type="Gene3D" id="3.30.300.210">
    <property type="entry name" value="Nutrient germinant receptor protein C, domain 3"/>
    <property type="match status" value="1"/>
</dbReference>
<accession>A0ABS7C3S5</accession>
<dbReference type="Pfam" id="PF25198">
    <property type="entry name" value="Spore_GerAC_N"/>
    <property type="match status" value="1"/>
</dbReference>
<keyword evidence="4" id="KW-0732">Signal</keyword>